<dbReference type="AlphaFoldDB" id="A0A142BU44"/>
<name>A0A142BU44_9BACT</name>
<reference evidence="7" key="1">
    <citation type="submission" date="2015-12" db="EMBL/GenBank/DDBJ databases">
        <authorList>
            <person name="Shamseldin A."/>
            <person name="Moawad H."/>
            <person name="Abd El-Rahim W.M."/>
            <person name="Sadowsky M.J."/>
        </authorList>
    </citation>
    <scope>NUCLEOTIDE SEQUENCE</scope>
</reference>
<dbReference type="GO" id="GO:0005886">
    <property type="term" value="C:plasma membrane"/>
    <property type="evidence" value="ECO:0007669"/>
    <property type="project" value="InterPro"/>
</dbReference>
<evidence type="ECO:0000313" key="7">
    <source>
        <dbReference type="EMBL" id="AMP41632.1"/>
    </source>
</evidence>
<evidence type="ECO:0000256" key="3">
    <source>
        <dbReference type="ARBA" id="ARBA00022989"/>
    </source>
</evidence>
<evidence type="ECO:0000256" key="1">
    <source>
        <dbReference type="ARBA" id="ARBA00022475"/>
    </source>
</evidence>
<sequence>MILFLVSVFLDQNYAPVPVKFFVGNPFHFSLSLIIIVSIFVGVLLTALSILSFNIVRDKLLKRKLSLKKH</sequence>
<evidence type="ECO:0000259" key="6">
    <source>
        <dbReference type="Pfam" id="PF06305"/>
    </source>
</evidence>
<organism evidence="7">
    <name type="scientific">uncultured Nitrospirota bacterium</name>
    <dbReference type="NCBI Taxonomy" id="170969"/>
    <lineage>
        <taxon>Bacteria</taxon>
        <taxon>Pseudomonadati</taxon>
        <taxon>Nitrospirota</taxon>
        <taxon>environmental samples</taxon>
    </lineage>
</organism>
<accession>A0A142BU44</accession>
<evidence type="ECO:0000256" key="2">
    <source>
        <dbReference type="ARBA" id="ARBA00022692"/>
    </source>
</evidence>
<dbReference type="InterPro" id="IPR010445">
    <property type="entry name" value="LapA_dom"/>
</dbReference>
<protein>
    <submittedName>
        <fullName evidence="7">Magnetosome protein Man2</fullName>
    </submittedName>
</protein>
<proteinExistence type="predicted"/>
<dbReference type="Pfam" id="PF06305">
    <property type="entry name" value="LapA_dom"/>
    <property type="match status" value="1"/>
</dbReference>
<evidence type="ECO:0000256" key="5">
    <source>
        <dbReference type="SAM" id="Phobius"/>
    </source>
</evidence>
<evidence type="ECO:0000256" key="4">
    <source>
        <dbReference type="ARBA" id="ARBA00023136"/>
    </source>
</evidence>
<keyword evidence="2 5" id="KW-0812">Transmembrane</keyword>
<feature type="domain" description="Lipopolysaccharide assembly protein A" evidence="6">
    <location>
        <begin position="12"/>
        <end position="63"/>
    </location>
</feature>
<keyword evidence="3 5" id="KW-1133">Transmembrane helix</keyword>
<keyword evidence="1" id="KW-1003">Cell membrane</keyword>
<keyword evidence="4 5" id="KW-0472">Membrane</keyword>
<dbReference type="EMBL" id="KU221507">
    <property type="protein sequence ID" value="AMP41632.1"/>
    <property type="molecule type" value="Genomic_DNA"/>
</dbReference>
<feature type="transmembrane region" description="Helical" evidence="5">
    <location>
        <begin position="31"/>
        <end position="56"/>
    </location>
</feature>